<organism evidence="2 3">
    <name type="scientific">Pseudoduganella buxea</name>
    <dbReference type="NCBI Taxonomy" id="1949069"/>
    <lineage>
        <taxon>Bacteria</taxon>
        <taxon>Pseudomonadati</taxon>
        <taxon>Pseudomonadota</taxon>
        <taxon>Betaproteobacteria</taxon>
        <taxon>Burkholderiales</taxon>
        <taxon>Oxalobacteraceae</taxon>
        <taxon>Telluria group</taxon>
        <taxon>Pseudoduganella</taxon>
    </lineage>
</organism>
<dbReference type="OrthoDB" id="5477914at2"/>
<dbReference type="AlphaFoldDB" id="A0A6I3SY23"/>
<dbReference type="Gene3D" id="2.60.40.10">
    <property type="entry name" value="Immunoglobulins"/>
    <property type="match status" value="1"/>
</dbReference>
<dbReference type="InterPro" id="IPR013783">
    <property type="entry name" value="Ig-like_fold"/>
</dbReference>
<dbReference type="Proteomes" id="UP000430634">
    <property type="component" value="Unassembled WGS sequence"/>
</dbReference>
<dbReference type="Gene3D" id="2.130.10.10">
    <property type="entry name" value="YVTN repeat-like/Quinoprotein amine dehydrogenase"/>
    <property type="match status" value="2"/>
</dbReference>
<protein>
    <submittedName>
        <fullName evidence="2">Diguanylate cyclase</fullName>
    </submittedName>
</protein>
<name>A0A6I3SY23_9BURK</name>
<dbReference type="PANTHER" id="PTHR46663:SF4">
    <property type="entry name" value="DIGUANYLATE CYCLASE DGCT-RELATED"/>
    <property type="match status" value="1"/>
</dbReference>
<dbReference type="NCBIfam" id="TIGR00254">
    <property type="entry name" value="GGDEF"/>
    <property type="match status" value="1"/>
</dbReference>
<gene>
    <name evidence="2" type="ORF">GM672_12540</name>
</gene>
<dbReference type="InterPro" id="IPR029787">
    <property type="entry name" value="Nucleotide_cyclase"/>
</dbReference>
<dbReference type="InterPro" id="IPR015943">
    <property type="entry name" value="WD40/YVTN_repeat-like_dom_sf"/>
</dbReference>
<accession>A0A6I3SY23</accession>
<dbReference type="SMART" id="SM00267">
    <property type="entry name" value="GGDEF"/>
    <property type="match status" value="1"/>
</dbReference>
<dbReference type="InterPro" id="IPR011110">
    <property type="entry name" value="Reg_prop"/>
</dbReference>
<dbReference type="GO" id="GO:0003824">
    <property type="term" value="F:catalytic activity"/>
    <property type="evidence" value="ECO:0007669"/>
    <property type="project" value="UniProtKB-ARBA"/>
</dbReference>
<reference evidence="2 3" key="1">
    <citation type="submission" date="2019-11" db="EMBL/GenBank/DDBJ databases">
        <title>Type strains purchased from KCTC, JCM and DSMZ.</title>
        <authorList>
            <person name="Lu H."/>
        </authorList>
    </citation>
    <scope>NUCLEOTIDE SEQUENCE [LARGE SCALE GENOMIC DNA]</scope>
    <source>
        <strain evidence="2 3">KCTC 52429</strain>
    </source>
</reference>
<dbReference type="SUPFAM" id="SSF55073">
    <property type="entry name" value="Nucleotide cyclase"/>
    <property type="match status" value="1"/>
</dbReference>
<proteinExistence type="predicted"/>
<dbReference type="PANTHER" id="PTHR46663">
    <property type="entry name" value="DIGUANYLATE CYCLASE DGCT-RELATED"/>
    <property type="match status" value="1"/>
</dbReference>
<dbReference type="PROSITE" id="PS50887">
    <property type="entry name" value="GGDEF"/>
    <property type="match status" value="1"/>
</dbReference>
<dbReference type="EMBL" id="WNKZ01000031">
    <property type="protein sequence ID" value="MTV53555.1"/>
    <property type="molecule type" value="Genomic_DNA"/>
</dbReference>
<dbReference type="Gene3D" id="3.30.70.270">
    <property type="match status" value="1"/>
</dbReference>
<dbReference type="InterPro" id="IPR000160">
    <property type="entry name" value="GGDEF_dom"/>
</dbReference>
<dbReference type="Pfam" id="PF07495">
    <property type="entry name" value="Y_Y_Y"/>
    <property type="match status" value="1"/>
</dbReference>
<evidence type="ECO:0000259" key="1">
    <source>
        <dbReference type="PROSITE" id="PS50887"/>
    </source>
</evidence>
<feature type="domain" description="GGDEF" evidence="1">
    <location>
        <begin position="922"/>
        <end position="1055"/>
    </location>
</feature>
<dbReference type="InterPro" id="IPR043128">
    <property type="entry name" value="Rev_trsase/Diguanyl_cyclase"/>
</dbReference>
<sequence>MDGTLNGGLSAVHAAVAAPPAHEKPKLTGYLRYSERCFYKSLCDMPSVSRVFLACVLCLLGCLGSVAASAPAPQPWAAMGHISFRNHADPVISGAMAMAQDRDGFLWLGTQMGLLRWDGQRMRRHVADPGKADAMPDNYVLSLHIAANGTLWIGTSAAGLVRYDPVHDAFVRMPRLRNVRVSALADDGAGGLWVGTGASLERVAADGKVYAAATHSGTGPTFADTGVDQLRRDRHGGLWVGTRRGLWYGRTAEAPLQRVGLAAPGGREPAISAIVEDHAGRLWIGTRVHGAFVIPSPGAKPVAVVESPSGGTLDGERVFSIVEKSDGVMWLGMEAGGIIEVDVATARTQRIRHRPDIPDTLRDDDPMAMLRTRDGQVFVSTVDALSQHDPRPQGVITIRTLPGVDKLSVPALLARPDGQVWMGLTAGAIARVDPVAGMIGTISVARRPGGAGLPKGSILALANGPHNTVFVGTQQGLYMVDGDGSGVRRIAIPERPAEAPVYALAARAGVVWVGGLDGIWAIGAADSHAPKLLRHEDSALGDRRVTAILPMPDGDVWVGTRAGLARVKGAGPGAEVMPTSAVDPTRLPNGYITSLHADAHGRLWVTNFSAGVAVLLRTDADGRRWFRRFTTTEGLPANGVSAMVDDGAGGLWFSTDIGMAGLDTTTFAIRRVGSADGANIAAFWTAAGVRDTRGNLVFGGLNGASVLRPGRLDTARGTPPLVATQLSLGAREMPAWSFNRHGAPVRPLAITPAQRERGLSVEFAALDFGLAAERRYAYRLDGFDPDWIDTDPTIRRANYTNLPPGDYTLRMRSTLADGSGAVATGFPVHVEPAWHEQTLVRMLEGALAVAAVALLMRGRTSLLRKRQLELETLVEARTSELRAIQARLETMAYADALTGLPNRRLFNDELRRMAAQSERDGEPFGLLLIDLDKFKAVNDSLGHDAGDALLVSAARRLPDAVRATDKVVRLGGDEFAVLLAARVDGAAIAEVSERIVAAMAQPVLYKSHSLQISASVGAAIFLPRASDVDTIYKAADVALYRTKQAGRNGWTLAGTR</sequence>
<evidence type="ECO:0000313" key="3">
    <source>
        <dbReference type="Proteomes" id="UP000430634"/>
    </source>
</evidence>
<dbReference type="InterPro" id="IPR052163">
    <property type="entry name" value="DGC-Regulatory_Protein"/>
</dbReference>
<dbReference type="InterPro" id="IPR011123">
    <property type="entry name" value="Y_Y_Y"/>
</dbReference>
<evidence type="ECO:0000313" key="2">
    <source>
        <dbReference type="EMBL" id="MTV53555.1"/>
    </source>
</evidence>
<dbReference type="CDD" id="cd01949">
    <property type="entry name" value="GGDEF"/>
    <property type="match status" value="1"/>
</dbReference>
<dbReference type="Pfam" id="PF07494">
    <property type="entry name" value="Reg_prop"/>
    <property type="match status" value="2"/>
</dbReference>
<comment type="caution">
    <text evidence="2">The sequence shown here is derived from an EMBL/GenBank/DDBJ whole genome shotgun (WGS) entry which is preliminary data.</text>
</comment>
<dbReference type="SUPFAM" id="SSF63829">
    <property type="entry name" value="Calcium-dependent phosphotriesterase"/>
    <property type="match status" value="3"/>
</dbReference>
<dbReference type="Pfam" id="PF00990">
    <property type="entry name" value="GGDEF"/>
    <property type="match status" value="1"/>
</dbReference>
<dbReference type="FunFam" id="3.30.70.270:FF:000001">
    <property type="entry name" value="Diguanylate cyclase domain protein"/>
    <property type="match status" value="1"/>
</dbReference>